<evidence type="ECO:0000313" key="1">
    <source>
        <dbReference type="EMBL" id="HIQ64069.1"/>
    </source>
</evidence>
<dbReference type="EMBL" id="DVFI01000151">
    <property type="protein sequence ID" value="HIQ64069.1"/>
    <property type="molecule type" value="Genomic_DNA"/>
</dbReference>
<dbReference type="InterPro" id="IPR036890">
    <property type="entry name" value="HATPase_C_sf"/>
</dbReference>
<organism evidence="1 2">
    <name type="scientific">Candidatus Avichristensenella intestinipullorum</name>
    <dbReference type="NCBI Taxonomy" id="2840693"/>
    <lineage>
        <taxon>Bacteria</taxon>
        <taxon>Bacillati</taxon>
        <taxon>Bacillota</taxon>
        <taxon>Clostridia</taxon>
        <taxon>Candidatus Avichristensenella</taxon>
    </lineage>
</organism>
<reference evidence="1" key="2">
    <citation type="journal article" date="2021" name="PeerJ">
        <title>Extensive microbial diversity within the chicken gut microbiome revealed by metagenomics and culture.</title>
        <authorList>
            <person name="Gilroy R."/>
            <person name="Ravi A."/>
            <person name="Getino M."/>
            <person name="Pursley I."/>
            <person name="Horton D.L."/>
            <person name="Alikhan N.F."/>
            <person name="Baker D."/>
            <person name="Gharbi K."/>
            <person name="Hall N."/>
            <person name="Watson M."/>
            <person name="Adriaenssens E.M."/>
            <person name="Foster-Nyarko E."/>
            <person name="Jarju S."/>
            <person name="Secka A."/>
            <person name="Antonio M."/>
            <person name="Oren A."/>
            <person name="Chaudhuri R.R."/>
            <person name="La Ragione R."/>
            <person name="Hildebrand F."/>
            <person name="Pallen M.J."/>
        </authorList>
    </citation>
    <scope>NUCLEOTIDE SEQUENCE</scope>
    <source>
        <strain evidence="1">ChiHile30-977</strain>
    </source>
</reference>
<dbReference type="Gene3D" id="3.30.565.10">
    <property type="entry name" value="Histidine kinase-like ATPase, C-terminal domain"/>
    <property type="match status" value="1"/>
</dbReference>
<sequence length="126" mass="13708">MTDEICLTIPARQDMLLVARMALAGLCARCGADCETLEDIRTACDEACYCLMHQPFAARTLTLRASTGEGRLCVVFTAERGEKTGRPLYDVELARGILSSLVSRVRIAHDGDGVREIELTAHVAPL</sequence>
<evidence type="ECO:0000313" key="2">
    <source>
        <dbReference type="Proteomes" id="UP000886819"/>
    </source>
</evidence>
<accession>A0A9D1CKT7</accession>
<gene>
    <name evidence="1" type="ORF">IAA66_10905</name>
</gene>
<dbReference type="Proteomes" id="UP000886819">
    <property type="component" value="Unassembled WGS sequence"/>
</dbReference>
<evidence type="ECO:0008006" key="3">
    <source>
        <dbReference type="Google" id="ProtNLM"/>
    </source>
</evidence>
<proteinExistence type="predicted"/>
<reference evidence="1" key="1">
    <citation type="submission" date="2020-10" db="EMBL/GenBank/DDBJ databases">
        <authorList>
            <person name="Gilroy R."/>
        </authorList>
    </citation>
    <scope>NUCLEOTIDE SEQUENCE</scope>
    <source>
        <strain evidence="1">ChiHile30-977</strain>
    </source>
</reference>
<dbReference type="AlphaFoldDB" id="A0A9D1CKT7"/>
<name>A0A9D1CKT7_9FIRM</name>
<comment type="caution">
    <text evidence="1">The sequence shown here is derived from an EMBL/GenBank/DDBJ whole genome shotgun (WGS) entry which is preliminary data.</text>
</comment>
<protein>
    <recommendedName>
        <fullName evidence="3">Histidine kinase/HSP90-like ATPase domain-containing protein</fullName>
    </recommendedName>
</protein>